<feature type="region of interest" description="Disordered" evidence="1">
    <location>
        <begin position="18"/>
        <end position="43"/>
    </location>
</feature>
<name>A0A8K0SRK2_9HYPO</name>
<feature type="chain" id="PRO_5035424987" description="Secreted protein" evidence="2">
    <location>
        <begin position="21"/>
        <end position="105"/>
    </location>
</feature>
<keyword evidence="4" id="KW-1185">Reference proteome</keyword>
<evidence type="ECO:0000256" key="2">
    <source>
        <dbReference type="SAM" id="SignalP"/>
    </source>
</evidence>
<organism evidence="3 4">
    <name type="scientific">Stachybotrys elegans</name>
    <dbReference type="NCBI Taxonomy" id="80388"/>
    <lineage>
        <taxon>Eukaryota</taxon>
        <taxon>Fungi</taxon>
        <taxon>Dikarya</taxon>
        <taxon>Ascomycota</taxon>
        <taxon>Pezizomycotina</taxon>
        <taxon>Sordariomycetes</taxon>
        <taxon>Hypocreomycetidae</taxon>
        <taxon>Hypocreales</taxon>
        <taxon>Stachybotryaceae</taxon>
        <taxon>Stachybotrys</taxon>
    </lineage>
</organism>
<sequence length="105" mass="11593">MLLPRLLGALFAMFPDPGQPASCTRQPRSSCAANRSAHQRPPPRLVSSYPVFHVLERAVHSGRDCGQVSPFSGRTRKTDGWTALALEGRWNISLSHRWIDGQASL</sequence>
<dbReference type="AlphaFoldDB" id="A0A8K0SRK2"/>
<comment type="caution">
    <text evidence="3">The sequence shown here is derived from an EMBL/GenBank/DDBJ whole genome shotgun (WGS) entry which is preliminary data.</text>
</comment>
<evidence type="ECO:0000313" key="4">
    <source>
        <dbReference type="Proteomes" id="UP000813444"/>
    </source>
</evidence>
<protein>
    <recommendedName>
        <fullName evidence="5">Secreted protein</fullName>
    </recommendedName>
</protein>
<dbReference type="Proteomes" id="UP000813444">
    <property type="component" value="Unassembled WGS sequence"/>
</dbReference>
<proteinExistence type="predicted"/>
<evidence type="ECO:0000313" key="3">
    <source>
        <dbReference type="EMBL" id="KAH7313430.1"/>
    </source>
</evidence>
<reference evidence="3" key="1">
    <citation type="journal article" date="2021" name="Nat. Commun.">
        <title>Genetic determinants of endophytism in the Arabidopsis root mycobiome.</title>
        <authorList>
            <person name="Mesny F."/>
            <person name="Miyauchi S."/>
            <person name="Thiergart T."/>
            <person name="Pickel B."/>
            <person name="Atanasova L."/>
            <person name="Karlsson M."/>
            <person name="Huettel B."/>
            <person name="Barry K.W."/>
            <person name="Haridas S."/>
            <person name="Chen C."/>
            <person name="Bauer D."/>
            <person name="Andreopoulos W."/>
            <person name="Pangilinan J."/>
            <person name="LaButti K."/>
            <person name="Riley R."/>
            <person name="Lipzen A."/>
            <person name="Clum A."/>
            <person name="Drula E."/>
            <person name="Henrissat B."/>
            <person name="Kohler A."/>
            <person name="Grigoriev I.V."/>
            <person name="Martin F.M."/>
            <person name="Hacquard S."/>
        </authorList>
    </citation>
    <scope>NUCLEOTIDE SEQUENCE</scope>
    <source>
        <strain evidence="3">MPI-CAGE-CH-0235</strain>
    </source>
</reference>
<accession>A0A8K0SRK2</accession>
<keyword evidence="2" id="KW-0732">Signal</keyword>
<dbReference type="EMBL" id="JAGPNK010000009">
    <property type="protein sequence ID" value="KAH7313430.1"/>
    <property type="molecule type" value="Genomic_DNA"/>
</dbReference>
<feature type="signal peptide" evidence="2">
    <location>
        <begin position="1"/>
        <end position="20"/>
    </location>
</feature>
<evidence type="ECO:0008006" key="5">
    <source>
        <dbReference type="Google" id="ProtNLM"/>
    </source>
</evidence>
<evidence type="ECO:0000256" key="1">
    <source>
        <dbReference type="SAM" id="MobiDB-lite"/>
    </source>
</evidence>
<gene>
    <name evidence="3" type="ORF">B0I35DRAFT_273022</name>
</gene>
<feature type="compositionally biased region" description="Polar residues" evidence="1">
    <location>
        <begin position="21"/>
        <end position="33"/>
    </location>
</feature>